<accession>A0A6J5SAR3</accession>
<dbReference type="EMBL" id="LR797012">
    <property type="protein sequence ID" value="CAB4181844.1"/>
    <property type="molecule type" value="Genomic_DNA"/>
</dbReference>
<dbReference type="GO" id="GO:0000287">
    <property type="term" value="F:magnesium ion binding"/>
    <property type="evidence" value="ECO:0007669"/>
    <property type="project" value="InterPro"/>
</dbReference>
<gene>
    <name evidence="3" type="ORF">UFOVP1069_72</name>
    <name evidence="4" type="ORF">UFOVP1301_68</name>
    <name evidence="5" type="ORF">UFOVP1415_46</name>
    <name evidence="1" type="ORF">UFOVP663_53</name>
    <name evidence="2" type="ORF">UFOVP894_29</name>
</gene>
<sequence length="146" mass="16330">MTEANEKFFVMFVVDGKPQAKERPRLGKYGHVYTPQKTINYERICAWAATIAMKKAGVRMTQQPLVMTVTINMPIAASWSKQKKTDALENKIPAMAGGDLDNIVKSIKDGLNEIAYVDDKQVVELHVIKRYAEEPSAVVSLCSWPS</sequence>
<evidence type="ECO:0000313" key="2">
    <source>
        <dbReference type="EMBL" id="CAB4168685.1"/>
    </source>
</evidence>
<name>A0A6J5SAR3_9CAUD</name>
<dbReference type="Gene3D" id="3.30.1330.70">
    <property type="entry name" value="Holliday junction resolvase RusA"/>
    <property type="match status" value="1"/>
</dbReference>
<dbReference type="EMBL" id="LR797372">
    <property type="protein sequence ID" value="CAB4210806.1"/>
    <property type="molecule type" value="Genomic_DNA"/>
</dbReference>
<reference evidence="5" key="1">
    <citation type="submission" date="2020-05" db="EMBL/GenBank/DDBJ databases">
        <authorList>
            <person name="Chiriac C."/>
            <person name="Salcher M."/>
            <person name="Ghai R."/>
            <person name="Kavagutti S V."/>
        </authorList>
    </citation>
    <scope>NUCLEOTIDE SEQUENCE</scope>
</reference>
<dbReference type="GO" id="GO:0006310">
    <property type="term" value="P:DNA recombination"/>
    <property type="evidence" value="ECO:0007669"/>
    <property type="project" value="InterPro"/>
</dbReference>
<evidence type="ECO:0000313" key="1">
    <source>
        <dbReference type="EMBL" id="CAB4156270.1"/>
    </source>
</evidence>
<evidence type="ECO:0000313" key="4">
    <source>
        <dbReference type="EMBL" id="CAB4196273.1"/>
    </source>
</evidence>
<dbReference type="EMBL" id="LR796633">
    <property type="protein sequence ID" value="CAB4156270.1"/>
    <property type="molecule type" value="Genomic_DNA"/>
</dbReference>
<organism evidence="5">
    <name type="scientific">uncultured Caudovirales phage</name>
    <dbReference type="NCBI Taxonomy" id="2100421"/>
    <lineage>
        <taxon>Viruses</taxon>
        <taxon>Duplodnaviria</taxon>
        <taxon>Heunggongvirae</taxon>
        <taxon>Uroviricota</taxon>
        <taxon>Caudoviricetes</taxon>
        <taxon>Peduoviridae</taxon>
        <taxon>Maltschvirus</taxon>
        <taxon>Maltschvirus maltsch</taxon>
    </lineage>
</organism>
<evidence type="ECO:0000313" key="5">
    <source>
        <dbReference type="EMBL" id="CAB4210806.1"/>
    </source>
</evidence>
<dbReference type="InterPro" id="IPR008822">
    <property type="entry name" value="Endonuclease_RusA-like"/>
</dbReference>
<dbReference type="EMBL" id="LR797249">
    <property type="protein sequence ID" value="CAB4196273.1"/>
    <property type="molecule type" value="Genomic_DNA"/>
</dbReference>
<proteinExistence type="predicted"/>
<dbReference type="InterPro" id="IPR036614">
    <property type="entry name" value="RusA-like_sf"/>
</dbReference>
<evidence type="ECO:0000313" key="3">
    <source>
        <dbReference type="EMBL" id="CAB4181844.1"/>
    </source>
</evidence>
<dbReference type="SUPFAM" id="SSF103084">
    <property type="entry name" value="Holliday junction resolvase RusA"/>
    <property type="match status" value="1"/>
</dbReference>
<dbReference type="EMBL" id="LR796833">
    <property type="protein sequence ID" value="CAB4168685.1"/>
    <property type="molecule type" value="Genomic_DNA"/>
</dbReference>
<dbReference type="GO" id="GO:0006281">
    <property type="term" value="P:DNA repair"/>
    <property type="evidence" value="ECO:0007669"/>
    <property type="project" value="InterPro"/>
</dbReference>
<dbReference type="Pfam" id="PF05866">
    <property type="entry name" value="RusA"/>
    <property type="match status" value="1"/>
</dbReference>
<protein>
    <submittedName>
        <fullName evidence="5">Rus Holliday junction resolvase</fullName>
    </submittedName>
</protein>